<sequence>MTGGAGYFVHKFINRSLGFLVVGKAVGVLLLGGLCLLVTLPSLKYMLLKEYDVVEGECRIEISAEGRYADATFDMLDKGERFSFTDLPELDAYGKSVPYYCEVTVSKDHLVEIGYKIFDANSRELLETSK</sequence>
<keyword evidence="1" id="KW-0812">Transmembrane</keyword>
<keyword evidence="1" id="KW-1133">Transmembrane helix</keyword>
<organism evidence="2 3">
    <name type="scientific">Planococcus shenhongbingii</name>
    <dbReference type="NCBI Taxonomy" id="3058398"/>
    <lineage>
        <taxon>Bacteria</taxon>
        <taxon>Bacillati</taxon>
        <taxon>Bacillota</taxon>
        <taxon>Bacilli</taxon>
        <taxon>Bacillales</taxon>
        <taxon>Caryophanaceae</taxon>
        <taxon>Planococcus</taxon>
    </lineage>
</organism>
<dbReference type="EMBL" id="JAUJWU010000002">
    <property type="protein sequence ID" value="MDN7245627.1"/>
    <property type="molecule type" value="Genomic_DNA"/>
</dbReference>
<evidence type="ECO:0000313" key="3">
    <source>
        <dbReference type="Proteomes" id="UP001172142"/>
    </source>
</evidence>
<accession>A0ABT8NCJ6</accession>
<dbReference type="Proteomes" id="UP001172142">
    <property type="component" value="Unassembled WGS sequence"/>
</dbReference>
<keyword evidence="3" id="KW-1185">Reference proteome</keyword>
<reference evidence="2 3" key="1">
    <citation type="submission" date="2023-07" db="EMBL/GenBank/DDBJ databases">
        <title>Novel species in genus Planococcus.</title>
        <authorList>
            <person name="Ning S."/>
        </authorList>
    </citation>
    <scope>NUCLEOTIDE SEQUENCE [LARGE SCALE GENOMIC DNA]</scope>
    <source>
        <strain evidence="2 3">N017</strain>
    </source>
</reference>
<evidence type="ECO:0000256" key="1">
    <source>
        <dbReference type="SAM" id="Phobius"/>
    </source>
</evidence>
<feature type="transmembrane region" description="Helical" evidence="1">
    <location>
        <begin position="17"/>
        <end position="40"/>
    </location>
</feature>
<protein>
    <submittedName>
        <fullName evidence="2">Uncharacterized protein</fullName>
    </submittedName>
</protein>
<gene>
    <name evidence="2" type="ORF">QWY13_08945</name>
</gene>
<name>A0ABT8NCJ6_9BACL</name>
<evidence type="ECO:0000313" key="2">
    <source>
        <dbReference type="EMBL" id="MDN7245627.1"/>
    </source>
</evidence>
<comment type="caution">
    <text evidence="2">The sequence shown here is derived from an EMBL/GenBank/DDBJ whole genome shotgun (WGS) entry which is preliminary data.</text>
</comment>
<proteinExistence type="predicted"/>
<keyword evidence="1" id="KW-0472">Membrane</keyword>